<dbReference type="Pfam" id="PF04051">
    <property type="entry name" value="TRAPP"/>
    <property type="match status" value="1"/>
</dbReference>
<gene>
    <name evidence="13" type="ORF">CFIO01_13107</name>
</gene>
<dbReference type="UniPathway" id="UPA00886"/>
<dbReference type="CDD" id="cd14944">
    <property type="entry name" value="TRAPPC6A_Trs33"/>
    <property type="match status" value="1"/>
</dbReference>
<dbReference type="eggNOG" id="KOG3316">
    <property type="taxonomic scope" value="Eukaryota"/>
</dbReference>
<dbReference type="PROSITE" id="PS51466">
    <property type="entry name" value="PINIT"/>
    <property type="match status" value="1"/>
</dbReference>
<dbReference type="SUPFAM" id="SSF111126">
    <property type="entry name" value="Ligand-binding domain in the NO signalling and Golgi transport"/>
    <property type="match status" value="1"/>
</dbReference>
<dbReference type="KEGG" id="cfj:CFIO01_13107"/>
<dbReference type="InterPro" id="IPR038654">
    <property type="entry name" value="PINIT_sf"/>
</dbReference>
<feature type="region of interest" description="Disordered" evidence="10">
    <location>
        <begin position="89"/>
        <end position="116"/>
    </location>
</feature>
<evidence type="ECO:0000259" key="12">
    <source>
        <dbReference type="PROSITE" id="PS51466"/>
    </source>
</evidence>
<evidence type="ECO:0000313" key="14">
    <source>
        <dbReference type="Proteomes" id="UP000020467"/>
    </source>
</evidence>
<dbReference type="InterPro" id="IPR013083">
    <property type="entry name" value="Znf_RING/FYVE/PHD"/>
</dbReference>
<dbReference type="GO" id="GO:0016925">
    <property type="term" value="P:protein sumoylation"/>
    <property type="evidence" value="ECO:0007669"/>
    <property type="project" value="UniProtKB-UniPathway"/>
</dbReference>
<evidence type="ECO:0000256" key="5">
    <source>
        <dbReference type="ARBA" id="ARBA00022723"/>
    </source>
</evidence>
<comment type="similarity">
    <text evidence="3">Belongs to the TRAPP small subunits family. BET3 subfamily.</text>
</comment>
<feature type="compositionally biased region" description="Polar residues" evidence="10">
    <location>
        <begin position="89"/>
        <end position="102"/>
    </location>
</feature>
<dbReference type="STRING" id="1445577.A0A010QR10"/>
<accession>A0A010QR10</accession>
<evidence type="ECO:0000256" key="1">
    <source>
        <dbReference type="ARBA" id="ARBA00004718"/>
    </source>
</evidence>
<dbReference type="InterPro" id="IPR037992">
    <property type="entry name" value="TRAPPC6/Trs33"/>
</dbReference>
<keyword evidence="8" id="KW-0862">Zinc</keyword>
<dbReference type="Proteomes" id="UP000020467">
    <property type="component" value="Unassembled WGS sequence"/>
</dbReference>
<evidence type="ECO:0000313" key="13">
    <source>
        <dbReference type="EMBL" id="EXF82557.1"/>
    </source>
</evidence>
<feature type="domain" description="SP-RING-type" evidence="11">
    <location>
        <begin position="311"/>
        <end position="396"/>
    </location>
</feature>
<dbReference type="InterPro" id="IPR023321">
    <property type="entry name" value="PINIT"/>
</dbReference>
<feature type="compositionally biased region" description="Acidic residues" evidence="10">
    <location>
        <begin position="424"/>
        <end position="434"/>
    </location>
</feature>
<dbReference type="GO" id="GO:0008270">
    <property type="term" value="F:zinc ion binding"/>
    <property type="evidence" value="ECO:0007669"/>
    <property type="project" value="UniProtKB-KW"/>
</dbReference>
<keyword evidence="4" id="KW-0808">Transferase</keyword>
<keyword evidence="14" id="KW-1185">Reference proteome</keyword>
<dbReference type="Gene3D" id="3.30.1380.20">
    <property type="entry name" value="Trafficking protein particle complex subunit 3"/>
    <property type="match status" value="1"/>
</dbReference>
<evidence type="ECO:0000256" key="3">
    <source>
        <dbReference type="ARBA" id="ARBA00006218"/>
    </source>
</evidence>
<organism evidence="13 14">
    <name type="scientific">Colletotrichum fioriniae PJ7</name>
    <dbReference type="NCBI Taxonomy" id="1445577"/>
    <lineage>
        <taxon>Eukaryota</taxon>
        <taxon>Fungi</taxon>
        <taxon>Dikarya</taxon>
        <taxon>Ascomycota</taxon>
        <taxon>Pezizomycotina</taxon>
        <taxon>Sordariomycetes</taxon>
        <taxon>Hypocreomycetidae</taxon>
        <taxon>Glomerellales</taxon>
        <taxon>Glomerellaceae</taxon>
        <taxon>Colletotrichum</taxon>
        <taxon>Colletotrichum acutatum species complex</taxon>
    </lineage>
</organism>
<evidence type="ECO:0000259" key="11">
    <source>
        <dbReference type="PROSITE" id="PS51044"/>
    </source>
</evidence>
<keyword evidence="5" id="KW-0479">Metal-binding</keyword>
<dbReference type="AlphaFoldDB" id="A0A010QR10"/>
<dbReference type="eggNOG" id="KOG2169">
    <property type="taxonomic scope" value="Eukaryota"/>
</dbReference>
<dbReference type="InterPro" id="IPR031141">
    <property type="entry name" value="SIZ1/2_SP-RING"/>
</dbReference>
<dbReference type="CDD" id="cd16792">
    <property type="entry name" value="SP-RING_Siz-like"/>
    <property type="match status" value="1"/>
</dbReference>
<dbReference type="PANTHER" id="PTHR10782">
    <property type="entry name" value="ZINC FINGER MIZ DOMAIN-CONTAINING PROTEIN"/>
    <property type="match status" value="1"/>
</dbReference>
<dbReference type="HOGENOM" id="CLU_018145_0_0_1"/>
<name>A0A010QR10_9PEZI</name>
<feature type="domain" description="PINIT" evidence="12">
    <location>
        <begin position="136"/>
        <end position="282"/>
    </location>
</feature>
<evidence type="ECO:0000256" key="7">
    <source>
        <dbReference type="ARBA" id="ARBA00022786"/>
    </source>
</evidence>
<dbReference type="GO" id="GO:0000785">
    <property type="term" value="C:chromatin"/>
    <property type="evidence" value="ECO:0007669"/>
    <property type="project" value="TreeGrafter"/>
</dbReference>
<comment type="similarity">
    <text evidence="2">Belongs to the PIAS family.</text>
</comment>
<dbReference type="Pfam" id="PF02891">
    <property type="entry name" value="zf-MIZ"/>
    <property type="match status" value="1"/>
</dbReference>
<dbReference type="PROSITE" id="PS51044">
    <property type="entry name" value="ZF_SP_RING"/>
    <property type="match status" value="1"/>
</dbReference>
<sequence>MTSIQRHELQALVKLVNSNQLLNRQLSQICQLNGLTSSGVKAALQSRIVSGSEFCFSELPMANIFRPSAIEEAFKNSDATRFQQIQRSIETTRTGSSASPASQKGGRPATATPPVSMMRQDQYWGRNARPSGANGPALPGYGSSGLSFKNSPFYEIQFRVGDVRSCDAMSQHRNMVSIPVKVSDNLNLNRVIDDKSLRIMVFCAGDSNGVQDIAFPHQSEIKVNGNEVKANLRGLKNKPGSTRPVDITSYLRLKNDNRNLVEFTYALTQKKFYLVLNVCRITSAQDLADNIKKGQKIPKNKVIEEISKKAADTDIVTTSQVLSLKCPLSYMRLDVPCRSVNCSHIQCFDATSYLQLQEQGPQWLCPICNKPAPYAQLAVDEYVRDILANTSKSLDQVTIEPDGQWRVNTGQDENRPTNGGSGLVDDDDDDDDDWGIVEVNPVRSRNFETPNRGRDRVTTTAMVTAAACSEKATLAFPLDELRDTEHEISRLSQHVHTSPPNAGGFVAHLPTVIPVEAELNLRWVDPEELRGQLHSIVKAGTYPALLFTSVKSPRETLLDEARKESDHSSTPTPQLNPQQEAMSFESVMPPYNATDPSASFLNSSCLDFLLIELVPMAFRVTRDLEATPTDASGTSGGAAAAGGGASADALSSVSHSQGGGTDGGPAPSSADGAAGGSTVRKLDEDEERDAVFYRLETLGYRVGQGLVERFSRDRPRFNDTLDVIKFVCKDLWSLVFRKQIDNLKTNHRGVYVLTDNSFKPFSRMSTEAGGQAVVRAQPFLWFPCGIVRGALAALGINATVQAETNELPAAIFQIKTLPSST</sequence>
<dbReference type="GO" id="GO:0061665">
    <property type="term" value="F:SUMO ligase activity"/>
    <property type="evidence" value="ECO:0007669"/>
    <property type="project" value="TreeGrafter"/>
</dbReference>
<dbReference type="GO" id="GO:0048193">
    <property type="term" value="P:Golgi vesicle transport"/>
    <property type="evidence" value="ECO:0007669"/>
    <property type="project" value="InterPro"/>
</dbReference>
<protein>
    <submittedName>
        <fullName evidence="13">MIZ/SP-RING zinc finger</fullName>
    </submittedName>
</protein>
<dbReference type="OrthoDB" id="28127at2759"/>
<dbReference type="Gene3D" id="2.60.120.780">
    <property type="entry name" value="PINIT domain"/>
    <property type="match status" value="1"/>
</dbReference>
<dbReference type="Pfam" id="PF14324">
    <property type="entry name" value="PINIT"/>
    <property type="match status" value="1"/>
</dbReference>
<feature type="region of interest" description="Disordered" evidence="10">
    <location>
        <begin position="399"/>
        <end position="434"/>
    </location>
</feature>
<reference evidence="13 14" key="1">
    <citation type="submission" date="2014-02" db="EMBL/GenBank/DDBJ databases">
        <title>The genome sequence of Colletotrichum fioriniae PJ7.</title>
        <authorList>
            <person name="Baroncelli R."/>
            <person name="Thon M.R."/>
        </authorList>
    </citation>
    <scope>NUCLEOTIDE SEQUENCE [LARGE SCALE GENOMIC DNA]</scope>
    <source>
        <strain evidence="13 14">PJ7</strain>
    </source>
</reference>
<evidence type="ECO:0000256" key="6">
    <source>
        <dbReference type="ARBA" id="ARBA00022771"/>
    </source>
</evidence>
<dbReference type="InterPro" id="IPR024096">
    <property type="entry name" value="NO_sig/Golgi_transp_ligand-bd"/>
</dbReference>
<comment type="caution">
    <text evidence="13">The sequence shown here is derived from an EMBL/GenBank/DDBJ whole genome shotgun (WGS) entry which is preliminary data.</text>
</comment>
<evidence type="ECO:0000256" key="2">
    <source>
        <dbReference type="ARBA" id="ARBA00005383"/>
    </source>
</evidence>
<dbReference type="InterPro" id="IPR004181">
    <property type="entry name" value="Znf_MIZ"/>
</dbReference>
<dbReference type="EMBL" id="JARH01000315">
    <property type="protein sequence ID" value="EXF82557.1"/>
    <property type="molecule type" value="Genomic_DNA"/>
</dbReference>
<evidence type="ECO:0000256" key="4">
    <source>
        <dbReference type="ARBA" id="ARBA00022679"/>
    </source>
</evidence>
<keyword evidence="7" id="KW-0833">Ubl conjugation pathway</keyword>
<feature type="region of interest" description="Disordered" evidence="10">
    <location>
        <begin position="627"/>
        <end position="682"/>
    </location>
</feature>
<comment type="pathway">
    <text evidence="1">Protein modification; protein sumoylation.</text>
</comment>
<evidence type="ECO:0000256" key="9">
    <source>
        <dbReference type="PROSITE-ProRule" id="PRU00452"/>
    </source>
</evidence>
<evidence type="ECO:0000256" key="8">
    <source>
        <dbReference type="ARBA" id="ARBA00022833"/>
    </source>
</evidence>
<dbReference type="Gene3D" id="3.30.40.10">
    <property type="entry name" value="Zinc/RING finger domain, C3HC4 (zinc finger)"/>
    <property type="match status" value="1"/>
</dbReference>
<feature type="compositionally biased region" description="Gly residues" evidence="10">
    <location>
        <begin position="634"/>
        <end position="645"/>
    </location>
</feature>
<dbReference type="InterPro" id="IPR007194">
    <property type="entry name" value="TRAPP_component"/>
</dbReference>
<keyword evidence="6 9" id="KW-0863">Zinc-finger</keyword>
<evidence type="ECO:0000256" key="10">
    <source>
        <dbReference type="SAM" id="MobiDB-lite"/>
    </source>
</evidence>
<dbReference type="PANTHER" id="PTHR10782:SF4">
    <property type="entry name" value="TONALLI, ISOFORM E"/>
    <property type="match status" value="1"/>
</dbReference>
<proteinExistence type="inferred from homology"/>